<sequence length="72" mass="7991">IICAIETGSEPFSFQWAKNGNPIIEHNLNNIKITKSPLGSRLNFKNIGIENEGNYTCVARNEFGSDSIYTSI</sequence>
<feature type="non-terminal residue" evidence="2">
    <location>
        <position position="1"/>
    </location>
</feature>
<evidence type="ECO:0000259" key="1">
    <source>
        <dbReference type="PROSITE" id="PS50835"/>
    </source>
</evidence>
<dbReference type="InterPro" id="IPR036179">
    <property type="entry name" value="Ig-like_dom_sf"/>
</dbReference>
<dbReference type="EMBL" id="NCKV01055758">
    <property type="protein sequence ID" value="RWS02626.1"/>
    <property type="molecule type" value="Genomic_DNA"/>
</dbReference>
<dbReference type="Pfam" id="PF07679">
    <property type="entry name" value="I-set"/>
    <property type="match status" value="1"/>
</dbReference>
<protein>
    <submittedName>
        <fullName evidence="2">Down syndrome cell adhesion molecule-like protein 1-like protein</fullName>
    </submittedName>
</protein>
<proteinExistence type="predicted"/>
<feature type="domain" description="Ig-like" evidence="1">
    <location>
        <begin position="1"/>
        <end position="72"/>
    </location>
</feature>
<accession>A0A443QI05</accession>
<organism evidence="2 3">
    <name type="scientific">Leptotrombidium deliense</name>
    <dbReference type="NCBI Taxonomy" id="299467"/>
    <lineage>
        <taxon>Eukaryota</taxon>
        <taxon>Metazoa</taxon>
        <taxon>Ecdysozoa</taxon>
        <taxon>Arthropoda</taxon>
        <taxon>Chelicerata</taxon>
        <taxon>Arachnida</taxon>
        <taxon>Acari</taxon>
        <taxon>Acariformes</taxon>
        <taxon>Trombidiformes</taxon>
        <taxon>Prostigmata</taxon>
        <taxon>Anystina</taxon>
        <taxon>Parasitengona</taxon>
        <taxon>Trombiculoidea</taxon>
        <taxon>Trombiculidae</taxon>
        <taxon>Leptotrombidium</taxon>
    </lineage>
</organism>
<keyword evidence="3" id="KW-1185">Reference proteome</keyword>
<dbReference type="AlphaFoldDB" id="A0A443QI05"/>
<dbReference type="InterPro" id="IPR013098">
    <property type="entry name" value="Ig_I-set"/>
</dbReference>
<feature type="non-terminal residue" evidence="2">
    <location>
        <position position="72"/>
    </location>
</feature>
<comment type="caution">
    <text evidence="2">The sequence shown here is derived from an EMBL/GenBank/DDBJ whole genome shotgun (WGS) entry which is preliminary data.</text>
</comment>
<dbReference type="Proteomes" id="UP000288716">
    <property type="component" value="Unassembled WGS sequence"/>
</dbReference>
<dbReference type="SUPFAM" id="SSF48726">
    <property type="entry name" value="Immunoglobulin"/>
    <property type="match status" value="1"/>
</dbReference>
<dbReference type="VEuPathDB" id="VectorBase:LDEU014320"/>
<dbReference type="InterPro" id="IPR013783">
    <property type="entry name" value="Ig-like_fold"/>
</dbReference>
<evidence type="ECO:0000313" key="2">
    <source>
        <dbReference type="EMBL" id="RWS02626.1"/>
    </source>
</evidence>
<name>A0A443QI05_9ACAR</name>
<dbReference type="OrthoDB" id="6510948at2759"/>
<dbReference type="PROSITE" id="PS50835">
    <property type="entry name" value="IG_LIKE"/>
    <property type="match status" value="1"/>
</dbReference>
<evidence type="ECO:0000313" key="3">
    <source>
        <dbReference type="Proteomes" id="UP000288716"/>
    </source>
</evidence>
<dbReference type="Gene3D" id="2.60.40.10">
    <property type="entry name" value="Immunoglobulins"/>
    <property type="match status" value="1"/>
</dbReference>
<gene>
    <name evidence="2" type="ORF">B4U80_08726</name>
</gene>
<reference evidence="2 3" key="1">
    <citation type="journal article" date="2018" name="Gigascience">
        <title>Genomes of trombidid mites reveal novel predicted allergens and laterally-transferred genes associated with secondary metabolism.</title>
        <authorList>
            <person name="Dong X."/>
            <person name="Chaisiri K."/>
            <person name="Xia D."/>
            <person name="Armstrong S.D."/>
            <person name="Fang Y."/>
            <person name="Donnelly M.J."/>
            <person name="Kadowaki T."/>
            <person name="McGarry J.W."/>
            <person name="Darby A.C."/>
            <person name="Makepeace B.L."/>
        </authorList>
    </citation>
    <scope>NUCLEOTIDE SEQUENCE [LARGE SCALE GENOMIC DNA]</scope>
    <source>
        <strain evidence="2">UoL-UT</strain>
    </source>
</reference>
<dbReference type="InterPro" id="IPR007110">
    <property type="entry name" value="Ig-like_dom"/>
</dbReference>